<organism evidence="2 3">
    <name type="scientific">Bartonella koehlerae C-29</name>
    <dbReference type="NCBI Taxonomy" id="1134510"/>
    <lineage>
        <taxon>Bacteria</taxon>
        <taxon>Pseudomonadati</taxon>
        <taxon>Pseudomonadota</taxon>
        <taxon>Alphaproteobacteria</taxon>
        <taxon>Hyphomicrobiales</taxon>
        <taxon>Bartonellaceae</taxon>
        <taxon>Bartonella</taxon>
    </lineage>
</organism>
<evidence type="ECO:0000256" key="1">
    <source>
        <dbReference type="SAM" id="Phobius"/>
    </source>
</evidence>
<protein>
    <submittedName>
        <fullName evidence="2">Uncharacterized protein</fullName>
    </submittedName>
</protein>
<dbReference type="STRING" id="1134510.O9A_00115"/>
<dbReference type="PATRIC" id="fig|1134510.3.peg.162"/>
<dbReference type="Proteomes" id="UP000027015">
    <property type="component" value="Unassembled WGS sequence"/>
</dbReference>
<evidence type="ECO:0000313" key="3">
    <source>
        <dbReference type="Proteomes" id="UP000027015"/>
    </source>
</evidence>
<name>A0A067WC12_9HYPH</name>
<dbReference type="HOGENOM" id="CLU_2931934_0_0_5"/>
<keyword evidence="1" id="KW-0472">Membrane</keyword>
<keyword evidence="3" id="KW-1185">Reference proteome</keyword>
<comment type="caution">
    <text evidence="2">The sequence shown here is derived from an EMBL/GenBank/DDBJ whole genome shotgun (WGS) entry which is preliminary data.</text>
</comment>
<accession>A0A067WC12</accession>
<keyword evidence="1" id="KW-0812">Transmembrane</keyword>
<keyword evidence="1" id="KW-1133">Transmembrane helix</keyword>
<feature type="transmembrane region" description="Helical" evidence="1">
    <location>
        <begin position="20"/>
        <end position="39"/>
    </location>
</feature>
<gene>
    <name evidence="2" type="ORF">O9A_00115</name>
</gene>
<dbReference type="EMBL" id="AHPL01000002">
    <property type="protein sequence ID" value="KEC56461.1"/>
    <property type="molecule type" value="Genomic_DNA"/>
</dbReference>
<dbReference type="AlphaFoldDB" id="A0A067WC12"/>
<sequence>MFNKNIWTWVLYVLKNAFRLSSVYIWAGMYGLPVAVYVVSDAVMVSAESASGLYPEEAML</sequence>
<reference evidence="2 3" key="1">
    <citation type="submission" date="2012-04" db="EMBL/GenBank/DDBJ databases">
        <title>The Genome Sequence of Bartonella koehlerae C-29.</title>
        <authorList>
            <consortium name="The Broad Institute Genome Sequencing Platform"/>
            <consortium name="The Broad Institute Genome Sequencing Center for Infectious Disease"/>
            <person name="Feldgarden M."/>
            <person name="Kirby J."/>
            <person name="Kosoy M."/>
            <person name="Birtles R."/>
            <person name="Probert W.S."/>
            <person name="Chiaraviglio L."/>
            <person name="Walker B."/>
            <person name="Young S.K."/>
            <person name="Zeng Q."/>
            <person name="Gargeya S."/>
            <person name="Fitzgerald M."/>
            <person name="Haas B."/>
            <person name="Abouelleil A."/>
            <person name="Alvarado L."/>
            <person name="Arachchi H.M."/>
            <person name="Berlin A.M."/>
            <person name="Chapman S.B."/>
            <person name="Goldberg J."/>
            <person name="Griggs A."/>
            <person name="Gujja S."/>
            <person name="Hansen M."/>
            <person name="Howarth C."/>
            <person name="Imamovic A."/>
            <person name="Larimer J."/>
            <person name="McCowen C."/>
            <person name="Montmayeur A."/>
            <person name="Murphy C."/>
            <person name="Neiman D."/>
            <person name="Pearson M."/>
            <person name="Priest M."/>
            <person name="Roberts A."/>
            <person name="Saif S."/>
            <person name="Shea T."/>
            <person name="Sisk P."/>
            <person name="Sykes S."/>
            <person name="Wortman J."/>
            <person name="Nusbaum C."/>
            <person name="Birren B."/>
        </authorList>
    </citation>
    <scope>NUCLEOTIDE SEQUENCE [LARGE SCALE GENOMIC DNA]</scope>
    <source>
        <strain evidence="2 3">C-29</strain>
    </source>
</reference>
<evidence type="ECO:0000313" key="2">
    <source>
        <dbReference type="EMBL" id="KEC56461.1"/>
    </source>
</evidence>
<proteinExistence type="predicted"/>